<dbReference type="CDD" id="cd00063">
    <property type="entry name" value="FN3"/>
    <property type="match status" value="9"/>
</dbReference>
<dbReference type="FunFam" id="2.60.40.10:FF:000175">
    <property type="entry name" value="Fibronectin type III domain containing 3A"/>
    <property type="match status" value="1"/>
</dbReference>
<dbReference type="STRING" id="137246.A0A401T156"/>
<feature type="compositionally biased region" description="Basic and acidic residues" evidence="9">
    <location>
        <begin position="218"/>
        <end position="229"/>
    </location>
</feature>
<feature type="domain" description="Fibronectin type-III" evidence="11">
    <location>
        <begin position="944"/>
        <end position="1038"/>
    </location>
</feature>
<feature type="domain" description="Fibronectin type-III" evidence="11">
    <location>
        <begin position="848"/>
        <end position="943"/>
    </location>
</feature>
<keyword evidence="3" id="KW-0677">Repeat</keyword>
<evidence type="ECO:0000256" key="9">
    <source>
        <dbReference type="SAM" id="MobiDB-lite"/>
    </source>
</evidence>
<keyword evidence="13" id="KW-1185">Reference proteome</keyword>
<evidence type="ECO:0000256" key="6">
    <source>
        <dbReference type="ARBA" id="ARBA00023136"/>
    </source>
</evidence>
<dbReference type="FunFam" id="2.60.40.10:FF:000309">
    <property type="entry name" value="Fibronectin type III domain containing 3B"/>
    <property type="match status" value="1"/>
</dbReference>
<evidence type="ECO:0000256" key="4">
    <source>
        <dbReference type="ARBA" id="ARBA00022989"/>
    </source>
</evidence>
<dbReference type="SUPFAM" id="SSF49265">
    <property type="entry name" value="Fibronectin type III"/>
    <property type="match status" value="6"/>
</dbReference>
<dbReference type="PRINTS" id="PR00014">
    <property type="entry name" value="FNTYPEIII"/>
</dbReference>
<feature type="domain" description="Fibronectin type-III" evidence="11">
    <location>
        <begin position="261"/>
        <end position="362"/>
    </location>
</feature>
<keyword evidence="2 10" id="KW-0812">Transmembrane</keyword>
<feature type="domain" description="Fibronectin type-III" evidence="11">
    <location>
        <begin position="366"/>
        <end position="458"/>
    </location>
</feature>
<dbReference type="PANTHER" id="PTHR13817">
    <property type="entry name" value="TITIN"/>
    <property type="match status" value="1"/>
</dbReference>
<keyword evidence="5" id="KW-0333">Golgi apparatus</keyword>
<dbReference type="FunFam" id="2.60.40.10:FF:000180">
    <property type="entry name" value="Fibronectin type III domain containing 3A"/>
    <property type="match status" value="1"/>
</dbReference>
<comment type="subcellular location">
    <subcellularLocation>
        <location evidence="1">Golgi apparatus membrane</location>
        <topology evidence="1">Single-pass membrane protein</topology>
    </subcellularLocation>
</comment>
<dbReference type="EMBL" id="BEZZ01000819">
    <property type="protein sequence ID" value="GCC36361.1"/>
    <property type="molecule type" value="Genomic_DNA"/>
</dbReference>
<gene>
    <name evidence="12" type="ORF">chiPu_0014855</name>
</gene>
<evidence type="ECO:0000256" key="1">
    <source>
        <dbReference type="ARBA" id="ARBA00004194"/>
    </source>
</evidence>
<reference evidence="12 13" key="1">
    <citation type="journal article" date="2018" name="Nat. Ecol. Evol.">
        <title>Shark genomes provide insights into elasmobranch evolution and the origin of vertebrates.</title>
        <authorList>
            <person name="Hara Y"/>
            <person name="Yamaguchi K"/>
            <person name="Onimaru K"/>
            <person name="Kadota M"/>
            <person name="Koyanagi M"/>
            <person name="Keeley SD"/>
            <person name="Tatsumi K"/>
            <person name="Tanaka K"/>
            <person name="Motone F"/>
            <person name="Kageyama Y"/>
            <person name="Nozu R"/>
            <person name="Adachi N"/>
            <person name="Nishimura O"/>
            <person name="Nakagawa R"/>
            <person name="Tanegashima C"/>
            <person name="Kiyatake I"/>
            <person name="Matsumoto R"/>
            <person name="Murakumo K"/>
            <person name="Nishida K"/>
            <person name="Terakita A"/>
            <person name="Kuratani S"/>
            <person name="Sato K"/>
            <person name="Hyodo S Kuraku.S."/>
        </authorList>
    </citation>
    <scope>NUCLEOTIDE SEQUENCE [LARGE SCALE GENOMIC DNA]</scope>
</reference>
<feature type="domain" description="Fibronectin type-III" evidence="11">
    <location>
        <begin position="1039"/>
        <end position="1141"/>
    </location>
</feature>
<dbReference type="Proteomes" id="UP000287033">
    <property type="component" value="Unassembled WGS sequence"/>
</dbReference>
<evidence type="ECO:0000256" key="5">
    <source>
        <dbReference type="ARBA" id="ARBA00023034"/>
    </source>
</evidence>
<dbReference type="Gene3D" id="2.60.40.10">
    <property type="entry name" value="Immunoglobulins"/>
    <property type="match status" value="9"/>
</dbReference>
<dbReference type="SMART" id="SM00060">
    <property type="entry name" value="FN3"/>
    <property type="match status" value="9"/>
</dbReference>
<dbReference type="PANTHER" id="PTHR13817:SF73">
    <property type="entry name" value="FIBRONECTIN TYPE-III DOMAIN-CONTAINING PROTEIN"/>
    <property type="match status" value="1"/>
</dbReference>
<feature type="transmembrane region" description="Helical" evidence="10">
    <location>
        <begin position="1167"/>
        <end position="1190"/>
    </location>
</feature>
<sequence length="1191" mass="130719">MRAVVGEDGGAVSATRPGFPGSWKRNCVRICTLIMADKPAPLEAASLLNVDLSLLPPLVNGDGTQVILVQVNPGETFTIRREDGQLQCITGPAQVPMVSPNGSVPPIYVPPGYVSQVIEENGVRRVLVLPQQPDFHPGSHPPMHPHPYMPPFLPPPVLPHHQMYSPGPGDVAASYVAQHHPQHSYAEQESHPSHGRSNFIHRDERTSKAYERLQKKLKDRQANGSKDKINSPPSSPHKSPTSQENKDEDTDTKSFEAVLSSVGKPVVSDIQARSVVLTWSPPSATSNDDADSDVVPEPCSYEVAISSSGKDGKFKVVYIGKDMNVKLQDLKPATEYQARVQAASNLIRGTPSESESFTTLCSEPDTPMPPRIINRTKHSLSLQWKATCDNGSKVSNYNLEWDEGKGKNEFSQCYFGPQKQFKVVKLSPATGYSFKLAAINELGMSDFSEEVLFYTTGSIPPTPTSPQLVKAGVTWLSLYWNKPSGTLSDEGISYILEMEDETSGYGFKPKYDGEDLACTIKNLRRKSTYKFRVIAYNSEGKSNPGEVMEFTTYPDKPGSPSKPSVKGKIHAHNFKIIWDPPKDNGGSAVTKYVVEMSVGVNANTWDVVYSGTTREHVCDHLNPGCVYQLRLYCISEGGQSPVSETLLVQTPAVPPGPCQPPRLVGKARAREIQLRWGQPPITGGSQVIGYRLEMSASDLTEFKEVYQGPDTECTVSSLLPGKMYSFRLRAVNKAGCGPYCEKCEICTAAGCPDQCKAPHVVCKTATCVHVSWTTPADNGADVTEYRLEWGVVEGILQICYCGPGLNFEVKGLLPATTYFCRVQALNVAGAGPFSDVVLCMTPPSVPAAISFLQIVDEDKLDTPLDSPSTCLAIQWEEPRNNGSEISSYSIDFGDKQPITVDSSTNCIIQNLQPDTTYRIRVQAVNSIGPGPFSHTIKAKTKPLPPEPPRLECVAFSYQTLKLKWGEGTAKVLASDAIQYVLQMEDKNGRYSTICKGPCHTHKVQRLNESTCYRFKIQACNEAGEGSFSDVYTFTTAKSPPSPVKAPRLKQLKENVCDLTWEPLPAMKGDPIVYNVQAMVGKDSEFKQIYKGPETTFQVSNLQLNCEYRFRVCAIRQCQDTQGFHDLMGPYSATVTLYSQRNETPANNSKSTTEVTKTTQTLSDEQCAALILALFAIVSILIAFIVQYFVIK</sequence>
<dbReference type="InterPro" id="IPR050964">
    <property type="entry name" value="Striated_Muscle_Regulatory"/>
</dbReference>
<dbReference type="FunFam" id="2.60.40.10:FF:000373">
    <property type="entry name" value="fibronectin type-III domain-containing protein 3A isoform X1"/>
    <property type="match status" value="1"/>
</dbReference>
<comment type="similarity">
    <text evidence="7">Belongs to the FNDC3 family.</text>
</comment>
<proteinExistence type="inferred from homology"/>
<feature type="domain" description="Fibronectin type-III" evidence="11">
    <location>
        <begin position="559"/>
        <end position="653"/>
    </location>
</feature>
<organism evidence="12 13">
    <name type="scientific">Chiloscyllium punctatum</name>
    <name type="common">Brownbanded bambooshark</name>
    <name type="synonym">Hemiscyllium punctatum</name>
    <dbReference type="NCBI Taxonomy" id="137246"/>
    <lineage>
        <taxon>Eukaryota</taxon>
        <taxon>Metazoa</taxon>
        <taxon>Chordata</taxon>
        <taxon>Craniata</taxon>
        <taxon>Vertebrata</taxon>
        <taxon>Chondrichthyes</taxon>
        <taxon>Elasmobranchii</taxon>
        <taxon>Galeomorphii</taxon>
        <taxon>Galeoidea</taxon>
        <taxon>Orectolobiformes</taxon>
        <taxon>Hemiscylliidae</taxon>
        <taxon>Chiloscyllium</taxon>
    </lineage>
</organism>
<feature type="region of interest" description="Disordered" evidence="9">
    <location>
        <begin position="179"/>
        <end position="204"/>
    </location>
</feature>
<dbReference type="Pfam" id="PF00041">
    <property type="entry name" value="fn3"/>
    <property type="match status" value="7"/>
</dbReference>
<feature type="region of interest" description="Disordered" evidence="9">
    <location>
        <begin position="218"/>
        <end position="254"/>
    </location>
</feature>
<comment type="caution">
    <text evidence="12">The sequence shown here is derived from an EMBL/GenBank/DDBJ whole genome shotgun (WGS) entry which is preliminary data.</text>
</comment>
<evidence type="ECO:0000256" key="2">
    <source>
        <dbReference type="ARBA" id="ARBA00022692"/>
    </source>
</evidence>
<evidence type="ECO:0000313" key="12">
    <source>
        <dbReference type="EMBL" id="GCC36361.1"/>
    </source>
</evidence>
<dbReference type="InterPro" id="IPR036116">
    <property type="entry name" value="FN3_sf"/>
</dbReference>
<evidence type="ECO:0000256" key="7">
    <source>
        <dbReference type="ARBA" id="ARBA00038207"/>
    </source>
</evidence>
<evidence type="ECO:0000313" key="13">
    <source>
        <dbReference type="Proteomes" id="UP000287033"/>
    </source>
</evidence>
<evidence type="ECO:0000256" key="3">
    <source>
        <dbReference type="ARBA" id="ARBA00022737"/>
    </source>
</evidence>
<feature type="domain" description="Fibronectin type-III" evidence="11">
    <location>
        <begin position="754"/>
        <end position="844"/>
    </location>
</feature>
<dbReference type="GO" id="GO:0000139">
    <property type="term" value="C:Golgi membrane"/>
    <property type="evidence" value="ECO:0007669"/>
    <property type="project" value="UniProtKB-SubCell"/>
</dbReference>
<evidence type="ECO:0000256" key="10">
    <source>
        <dbReference type="SAM" id="Phobius"/>
    </source>
</evidence>
<evidence type="ECO:0000259" key="11">
    <source>
        <dbReference type="PROSITE" id="PS50853"/>
    </source>
</evidence>
<dbReference type="PROSITE" id="PS50853">
    <property type="entry name" value="FN3"/>
    <property type="match status" value="9"/>
</dbReference>
<dbReference type="OrthoDB" id="443915at2759"/>
<dbReference type="FunFam" id="2.60.40.10:FF:000366">
    <property type="entry name" value="fibronectin type-III domain-containing protein 3A isoform X1"/>
    <property type="match status" value="1"/>
</dbReference>
<protein>
    <recommendedName>
        <fullName evidence="8">Fibronectin type-III domain-containing protein 3A</fullName>
    </recommendedName>
</protein>
<dbReference type="FunFam" id="2.60.40.10:FF:000185">
    <property type="entry name" value="Fibronectin type III domain containing 3A"/>
    <property type="match status" value="1"/>
</dbReference>
<dbReference type="OMA" id="GETEAMC"/>
<keyword evidence="4 10" id="KW-1133">Transmembrane helix</keyword>
<dbReference type="AlphaFoldDB" id="A0A401T156"/>
<keyword evidence="6 10" id="KW-0472">Membrane</keyword>
<dbReference type="InterPro" id="IPR013783">
    <property type="entry name" value="Ig-like_fold"/>
</dbReference>
<dbReference type="InterPro" id="IPR003961">
    <property type="entry name" value="FN3_dom"/>
</dbReference>
<feature type="domain" description="Fibronectin type-III" evidence="11">
    <location>
        <begin position="657"/>
        <end position="750"/>
    </location>
</feature>
<evidence type="ECO:0000256" key="8">
    <source>
        <dbReference type="ARBA" id="ARBA00067092"/>
    </source>
</evidence>
<feature type="domain" description="Fibronectin type-III" evidence="11">
    <location>
        <begin position="462"/>
        <end position="555"/>
    </location>
</feature>
<name>A0A401T156_CHIPU</name>
<accession>A0A401T156</accession>